<keyword evidence="1" id="KW-0479">Metal-binding</keyword>
<dbReference type="InterPro" id="IPR037217">
    <property type="entry name" value="Trp/Indoleamine_2_3_dOase-like"/>
</dbReference>
<dbReference type="GO" id="GO:0020037">
    <property type="term" value="F:heme binding"/>
    <property type="evidence" value="ECO:0007669"/>
    <property type="project" value="InterPro"/>
</dbReference>
<reference evidence="3 4" key="1">
    <citation type="submission" date="2014-04" db="EMBL/GenBank/DDBJ databases">
        <title>Genome assembly of Hyalangium minutum DSM 14724.</title>
        <authorList>
            <person name="Sharma G."/>
            <person name="Subramanian S."/>
        </authorList>
    </citation>
    <scope>NUCLEOTIDE SEQUENCE [LARGE SCALE GENOMIC DNA]</scope>
    <source>
        <strain evidence="3 4">DSM 14724</strain>
    </source>
</reference>
<dbReference type="Gene3D" id="1.20.58.480">
    <property type="match status" value="1"/>
</dbReference>
<dbReference type="EMBL" id="JMCB01000006">
    <property type="protein sequence ID" value="KFE68361.1"/>
    <property type="molecule type" value="Genomic_DNA"/>
</dbReference>
<dbReference type="SUPFAM" id="SSF140959">
    <property type="entry name" value="Indolic compounds 2,3-dioxygenase-like"/>
    <property type="match status" value="1"/>
</dbReference>
<comment type="caution">
    <text evidence="3">The sequence shown here is derived from an EMBL/GenBank/DDBJ whole genome shotgun (WGS) entry which is preliminary data.</text>
</comment>
<proteinExistence type="predicted"/>
<protein>
    <submittedName>
        <fullName evidence="3">Indoleamine 2,3-dioxygenase</fullName>
    </submittedName>
</protein>
<dbReference type="GO" id="GO:0051213">
    <property type="term" value="F:dioxygenase activity"/>
    <property type="evidence" value="ECO:0007669"/>
    <property type="project" value="UniProtKB-KW"/>
</dbReference>
<dbReference type="GO" id="GO:0019441">
    <property type="term" value="P:L-tryptophan catabolic process to kynurenine"/>
    <property type="evidence" value="ECO:0007669"/>
    <property type="project" value="InterPro"/>
</dbReference>
<accession>A0A085WKZ8</accession>
<keyword evidence="3" id="KW-0560">Oxidoreductase</keyword>
<keyword evidence="2" id="KW-0408">Iron</keyword>
<dbReference type="Proteomes" id="UP000028725">
    <property type="component" value="Unassembled WGS sequence"/>
</dbReference>
<dbReference type="PANTHER" id="PTHR28657:SF5">
    <property type="entry name" value="INDOLEAMINE 2,3-DIOXYGENASE"/>
    <property type="match status" value="1"/>
</dbReference>
<dbReference type="PANTHER" id="PTHR28657">
    <property type="entry name" value="INDOLEAMINE 2,3-DIOXYGENASE"/>
    <property type="match status" value="1"/>
</dbReference>
<organism evidence="3 4">
    <name type="scientific">Hyalangium minutum</name>
    <dbReference type="NCBI Taxonomy" id="394096"/>
    <lineage>
        <taxon>Bacteria</taxon>
        <taxon>Pseudomonadati</taxon>
        <taxon>Myxococcota</taxon>
        <taxon>Myxococcia</taxon>
        <taxon>Myxococcales</taxon>
        <taxon>Cystobacterineae</taxon>
        <taxon>Archangiaceae</taxon>
        <taxon>Hyalangium</taxon>
    </lineage>
</organism>
<evidence type="ECO:0000256" key="2">
    <source>
        <dbReference type="ARBA" id="ARBA00023004"/>
    </source>
</evidence>
<dbReference type="RefSeq" id="WP_044189077.1">
    <property type="nucleotide sequence ID" value="NZ_JMCB01000006.1"/>
</dbReference>
<gene>
    <name evidence="3" type="ORF">DB31_7598</name>
</gene>
<dbReference type="STRING" id="394096.DB31_7598"/>
<dbReference type="InterPro" id="IPR000898">
    <property type="entry name" value="Indolamine_dOase"/>
</dbReference>
<keyword evidence="3" id="KW-0223">Dioxygenase</keyword>
<dbReference type="AlphaFoldDB" id="A0A085WKZ8"/>
<dbReference type="OrthoDB" id="505370at2"/>
<evidence type="ECO:0000313" key="4">
    <source>
        <dbReference type="Proteomes" id="UP000028725"/>
    </source>
</evidence>
<dbReference type="Pfam" id="PF01231">
    <property type="entry name" value="IDO"/>
    <property type="match status" value="1"/>
</dbReference>
<sequence length="393" mass="44063">MNEAQAVGAEGFAAASSAHLQRGFLPEEDPCLRLPTAFAPWDELGRELPGLLAAGRARERMEQLPVLEVGLLQEPRHLERAMMLLSFFGHAAVWEKGRQQPQLSFPRSVAVPWVQVARRLGRPPVLSYSSHALNNWRRVDAEGPIALGNLLLQQAFLGGLDESWFILVHVELEARGAPLVPAAAAAQEAVVADRPEQLLQQLRRIASAQQEVERVLMRMTERCEPSIFFSRIQPFLHGFLQLPVRYEGVQEFGDQPQPFAGASAAQSVLLPLLDAVLGVRHSQDTMHQYLLELRRYMPPAHLAFLESVERGPSVRDYLLARRPPELVEAYNGCLELLGSFRQKHMEMTARYIIQPAREHATAQGGSHDQGTGGTPFTHYLKKHRDETHSYLIR</sequence>
<dbReference type="GO" id="GO:0046872">
    <property type="term" value="F:metal ion binding"/>
    <property type="evidence" value="ECO:0007669"/>
    <property type="project" value="UniProtKB-KW"/>
</dbReference>
<keyword evidence="4" id="KW-1185">Reference proteome</keyword>
<name>A0A085WKZ8_9BACT</name>
<evidence type="ECO:0000256" key="1">
    <source>
        <dbReference type="ARBA" id="ARBA00022723"/>
    </source>
</evidence>
<evidence type="ECO:0000313" key="3">
    <source>
        <dbReference type="EMBL" id="KFE68361.1"/>
    </source>
</evidence>